<keyword evidence="11" id="KW-1185">Reference proteome</keyword>
<evidence type="ECO:0000256" key="1">
    <source>
        <dbReference type="ARBA" id="ARBA00005272"/>
    </source>
</evidence>
<keyword evidence="4" id="KW-0274">FAD</keyword>
<evidence type="ECO:0000313" key="11">
    <source>
        <dbReference type="Proteomes" id="UP001396334"/>
    </source>
</evidence>
<evidence type="ECO:0000256" key="7">
    <source>
        <dbReference type="ARBA" id="ARBA00047599"/>
    </source>
</evidence>
<gene>
    <name evidence="10" type="ORF">V6N11_031674</name>
</gene>
<keyword evidence="5" id="KW-0560">Oxidoreductase</keyword>
<proteinExistence type="inferred from homology"/>
<organism evidence="10 11">
    <name type="scientific">Hibiscus sabdariffa</name>
    <name type="common">roselle</name>
    <dbReference type="NCBI Taxonomy" id="183260"/>
    <lineage>
        <taxon>Eukaryota</taxon>
        <taxon>Viridiplantae</taxon>
        <taxon>Streptophyta</taxon>
        <taxon>Embryophyta</taxon>
        <taxon>Tracheophyta</taxon>
        <taxon>Spermatophyta</taxon>
        <taxon>Magnoliopsida</taxon>
        <taxon>eudicotyledons</taxon>
        <taxon>Gunneridae</taxon>
        <taxon>Pentapetalae</taxon>
        <taxon>rosids</taxon>
        <taxon>malvids</taxon>
        <taxon>Malvales</taxon>
        <taxon>Malvaceae</taxon>
        <taxon>Malvoideae</taxon>
        <taxon>Hibiscus</taxon>
    </lineage>
</organism>
<comment type="caution">
    <text evidence="10">The sequence shown here is derived from an EMBL/GenBank/DDBJ whole genome shotgun (WGS) entry which is preliminary data.</text>
</comment>
<dbReference type="Proteomes" id="UP001396334">
    <property type="component" value="Unassembled WGS sequence"/>
</dbReference>
<dbReference type="EC" id="1.6.5.9" evidence="2"/>
<sequence length="132" mass="15139">MLAEWEQGNRRTLATDEWLRVEGCDKVYALGDCATINQRKVVEDIAEIFKRADKDNLGKLTVKKFTEIMDHVIARYPQVKLYMKSKRMCNFVDILTEAKGNAAKETIELSIEEFKTAFFVVDSKMKNLPATA</sequence>
<evidence type="ECO:0000256" key="5">
    <source>
        <dbReference type="ARBA" id="ARBA00023002"/>
    </source>
</evidence>
<dbReference type="PROSITE" id="PS50222">
    <property type="entry name" value="EF_HAND_2"/>
    <property type="match status" value="1"/>
</dbReference>
<comment type="catalytic activity">
    <reaction evidence="8">
        <text>a ubiquinone + NADH + H(+) = a ubiquinol + NAD(+)</text>
        <dbReference type="Rhea" id="RHEA:23152"/>
        <dbReference type="Rhea" id="RHEA-COMP:9565"/>
        <dbReference type="Rhea" id="RHEA-COMP:9566"/>
        <dbReference type="ChEBI" id="CHEBI:15378"/>
        <dbReference type="ChEBI" id="CHEBI:16389"/>
        <dbReference type="ChEBI" id="CHEBI:17976"/>
        <dbReference type="ChEBI" id="CHEBI:57540"/>
        <dbReference type="ChEBI" id="CHEBI:57945"/>
    </reaction>
</comment>
<evidence type="ECO:0000259" key="9">
    <source>
        <dbReference type="PROSITE" id="PS50222"/>
    </source>
</evidence>
<name>A0ABR2SZ34_9ROSI</name>
<evidence type="ECO:0000256" key="3">
    <source>
        <dbReference type="ARBA" id="ARBA00022630"/>
    </source>
</evidence>
<dbReference type="EMBL" id="JBBPBN010000010">
    <property type="protein sequence ID" value="KAK9030244.1"/>
    <property type="molecule type" value="Genomic_DNA"/>
</dbReference>
<keyword evidence="6" id="KW-0520">NAD</keyword>
<reference evidence="10 11" key="1">
    <citation type="journal article" date="2024" name="G3 (Bethesda)">
        <title>Genome assembly of Hibiscus sabdariffa L. provides insights into metabolisms of medicinal natural products.</title>
        <authorList>
            <person name="Kim T."/>
        </authorList>
    </citation>
    <scope>NUCLEOTIDE SEQUENCE [LARGE SCALE GENOMIC DNA]</scope>
    <source>
        <strain evidence="10">TK-2024</strain>
        <tissue evidence="10">Old leaves</tissue>
    </source>
</reference>
<dbReference type="PANTHER" id="PTHR43706:SF47">
    <property type="entry name" value="EXTERNAL NADH-UBIQUINONE OXIDOREDUCTASE 1, MITOCHONDRIAL-RELATED"/>
    <property type="match status" value="1"/>
</dbReference>
<feature type="domain" description="EF-hand" evidence="9">
    <location>
        <begin position="40"/>
        <end position="75"/>
    </location>
</feature>
<evidence type="ECO:0000256" key="4">
    <source>
        <dbReference type="ARBA" id="ARBA00022827"/>
    </source>
</evidence>
<dbReference type="PANTHER" id="PTHR43706">
    <property type="entry name" value="NADH DEHYDROGENASE"/>
    <property type="match status" value="1"/>
</dbReference>
<dbReference type="InterPro" id="IPR045024">
    <property type="entry name" value="NDH-2"/>
</dbReference>
<evidence type="ECO:0000313" key="10">
    <source>
        <dbReference type="EMBL" id="KAK9030244.1"/>
    </source>
</evidence>
<comment type="similarity">
    <text evidence="1">Belongs to the NADH dehydrogenase family.</text>
</comment>
<accession>A0ABR2SZ34</accession>
<evidence type="ECO:0000256" key="6">
    <source>
        <dbReference type="ARBA" id="ARBA00023027"/>
    </source>
</evidence>
<dbReference type="Gene3D" id="3.50.50.100">
    <property type="match status" value="1"/>
</dbReference>
<evidence type="ECO:0000256" key="8">
    <source>
        <dbReference type="ARBA" id="ARBA00049010"/>
    </source>
</evidence>
<dbReference type="InterPro" id="IPR002048">
    <property type="entry name" value="EF_hand_dom"/>
</dbReference>
<comment type="catalytic activity">
    <reaction evidence="7">
        <text>a quinone + NADH + H(+) = a quinol + NAD(+)</text>
        <dbReference type="Rhea" id="RHEA:46160"/>
        <dbReference type="ChEBI" id="CHEBI:15378"/>
        <dbReference type="ChEBI" id="CHEBI:24646"/>
        <dbReference type="ChEBI" id="CHEBI:57540"/>
        <dbReference type="ChEBI" id="CHEBI:57945"/>
        <dbReference type="ChEBI" id="CHEBI:132124"/>
        <dbReference type="EC" id="1.6.5.9"/>
    </reaction>
</comment>
<evidence type="ECO:0000256" key="2">
    <source>
        <dbReference type="ARBA" id="ARBA00012637"/>
    </source>
</evidence>
<keyword evidence="3" id="KW-0285">Flavoprotein</keyword>
<protein>
    <recommendedName>
        <fullName evidence="2">NADH:ubiquinone reductase (non-electrogenic)</fullName>
        <ecNumber evidence="2">1.6.5.9</ecNumber>
    </recommendedName>
</protein>